<evidence type="ECO:0000313" key="1">
    <source>
        <dbReference type="EMBL" id="OMJ77028.1"/>
    </source>
</evidence>
<protein>
    <submittedName>
        <fullName evidence="1">Uncharacterized protein</fullName>
    </submittedName>
</protein>
<dbReference type="AlphaFoldDB" id="A0A1R2BJU1"/>
<reference evidence="1 2" key="1">
    <citation type="submission" date="2016-11" db="EMBL/GenBank/DDBJ databases">
        <title>The macronuclear genome of Stentor coeruleus: a giant cell with tiny introns.</title>
        <authorList>
            <person name="Slabodnick M."/>
            <person name="Ruby J.G."/>
            <person name="Reiff S.B."/>
            <person name="Swart E.C."/>
            <person name="Gosai S."/>
            <person name="Prabakaran S."/>
            <person name="Witkowska E."/>
            <person name="Larue G.E."/>
            <person name="Fisher S."/>
            <person name="Freeman R.M."/>
            <person name="Gunawardena J."/>
            <person name="Chu W."/>
            <person name="Stover N.A."/>
            <person name="Gregory B.D."/>
            <person name="Nowacki M."/>
            <person name="Derisi J."/>
            <person name="Roy S.W."/>
            <person name="Marshall W.F."/>
            <person name="Sood P."/>
        </authorList>
    </citation>
    <scope>NUCLEOTIDE SEQUENCE [LARGE SCALE GENOMIC DNA]</scope>
    <source>
        <strain evidence="1">WM001</strain>
    </source>
</reference>
<keyword evidence="2" id="KW-1185">Reference proteome</keyword>
<name>A0A1R2BJU1_9CILI</name>
<dbReference type="EMBL" id="MPUH01000597">
    <property type="protein sequence ID" value="OMJ77028.1"/>
    <property type="molecule type" value="Genomic_DNA"/>
</dbReference>
<comment type="caution">
    <text evidence="1">The sequence shown here is derived from an EMBL/GenBank/DDBJ whole genome shotgun (WGS) entry which is preliminary data.</text>
</comment>
<evidence type="ECO:0000313" key="2">
    <source>
        <dbReference type="Proteomes" id="UP000187209"/>
    </source>
</evidence>
<organism evidence="1 2">
    <name type="scientific">Stentor coeruleus</name>
    <dbReference type="NCBI Taxonomy" id="5963"/>
    <lineage>
        <taxon>Eukaryota</taxon>
        <taxon>Sar</taxon>
        <taxon>Alveolata</taxon>
        <taxon>Ciliophora</taxon>
        <taxon>Postciliodesmatophora</taxon>
        <taxon>Heterotrichea</taxon>
        <taxon>Heterotrichida</taxon>
        <taxon>Stentoridae</taxon>
        <taxon>Stentor</taxon>
    </lineage>
</organism>
<gene>
    <name evidence="1" type="ORF">SteCoe_23469</name>
</gene>
<dbReference type="Proteomes" id="UP000187209">
    <property type="component" value="Unassembled WGS sequence"/>
</dbReference>
<proteinExistence type="predicted"/>
<sequence length="255" mass="29386">MNKLKKHRKLYSYEVESTKNIGASDASLGIMIEKERERVKDDKKNNTEESKVKKSTQQIFTFQTLREALAINPDLYKSLNYGNRSTGRAFDGHIHNKQGNKYSFSSDSEYNKVTNYVNSLKEASNKLNSGTPTFLKIISQKNFINKPRDKKTRKTKSPAFEILKNPLVFEKLRKSRQDAYFNKELSIDYRYNHIPDKGKKDNRGSKTKMINVVFPKAIRNLVFSDSNSNSGSRLLEEDVNLKGWEKATPLGMLEN</sequence>
<accession>A0A1R2BJU1</accession>